<reference evidence="3" key="4">
    <citation type="submission" date="2024-02" db="EMBL/GenBank/DDBJ databases">
        <title>Comparative genomics of Cryptococcus and Kwoniella reveals pathogenesis evolution and contrasting modes of karyotype evolution via chromosome fusion or intercentromeric recombination.</title>
        <authorList>
            <person name="Coelho M.A."/>
            <person name="David-Palma M."/>
            <person name="Shea T."/>
            <person name="Bowers K."/>
            <person name="McGinley-Smith S."/>
            <person name="Mohammad A.W."/>
            <person name="Gnirke A."/>
            <person name="Yurkov A.M."/>
            <person name="Nowrousian M."/>
            <person name="Sun S."/>
            <person name="Cuomo C.A."/>
            <person name="Heitman J."/>
        </authorList>
    </citation>
    <scope>NUCLEOTIDE SEQUENCE</scope>
    <source>
        <strain evidence="3">CBS 10737</strain>
    </source>
</reference>
<protein>
    <submittedName>
        <fullName evidence="2">Uncharacterized protein</fullName>
    </submittedName>
</protein>
<proteinExistence type="predicted"/>
<evidence type="ECO:0000313" key="4">
    <source>
        <dbReference type="Proteomes" id="UP000094020"/>
    </source>
</evidence>
<keyword evidence="4" id="KW-1185">Reference proteome</keyword>
<dbReference type="AlphaFoldDB" id="A0A1B9HTJ4"/>
<dbReference type="RefSeq" id="XP_019007798.1">
    <property type="nucleotide sequence ID" value="XM_019159126.1"/>
</dbReference>
<reference evidence="2" key="3">
    <citation type="submission" date="2016-07" db="EMBL/GenBank/DDBJ databases">
        <title>Evolution of pathogenesis and genome organization in the Tremellales.</title>
        <authorList>
            <person name="Cuomo C."/>
            <person name="Litvintseva A."/>
            <person name="Heitman J."/>
            <person name="Chen Y."/>
            <person name="Sun S."/>
            <person name="Springer D."/>
            <person name="Dromer F."/>
            <person name="Young S."/>
            <person name="Zeng Q."/>
            <person name="Chapman S."/>
            <person name="Gujja S."/>
            <person name="Saif S."/>
            <person name="Birren B."/>
        </authorList>
    </citation>
    <scope>NUCLEOTIDE SEQUENCE</scope>
    <source>
        <strain evidence="2">CBS 10737</strain>
    </source>
</reference>
<feature type="compositionally biased region" description="Basic and acidic residues" evidence="1">
    <location>
        <begin position="157"/>
        <end position="172"/>
    </location>
</feature>
<dbReference type="KEGG" id="kpin:30175801"/>
<feature type="region of interest" description="Disordered" evidence="1">
    <location>
        <begin position="103"/>
        <end position="216"/>
    </location>
</feature>
<dbReference type="Proteomes" id="UP000094020">
    <property type="component" value="Chromosome 9"/>
</dbReference>
<sequence>MSDFSDTISDLKIEYNPDTNTFYQSTEWGPTVRVGRQVVRDLINSHNPSINSSNPAHSASKASETSMSLDDSIFLIKLECAVTSSEIDWKEFCTAVWFEESGKDMPQGSSQLSSNVSGTRDGNETGKSGADVSAGKEPKSVQRQKRQKQSMNQTSESSHEEKEQLVNRHIGESVENDPSSAPTSLRVKGSEMKDIKFNAQTILKPGETYGRGSRNK</sequence>
<evidence type="ECO:0000256" key="1">
    <source>
        <dbReference type="SAM" id="MobiDB-lite"/>
    </source>
</evidence>
<reference evidence="3" key="2">
    <citation type="submission" date="2013-07" db="EMBL/GenBank/DDBJ databases">
        <authorList>
            <consortium name="The Broad Institute Genome Sequencing Platform"/>
            <person name="Cuomo C."/>
            <person name="Litvintseva A."/>
            <person name="Chen Y."/>
            <person name="Heitman J."/>
            <person name="Sun S."/>
            <person name="Springer D."/>
            <person name="Dromer F."/>
            <person name="Young S.K."/>
            <person name="Zeng Q."/>
            <person name="Gargeya S."/>
            <person name="Fitzgerald M."/>
            <person name="Abouelleil A."/>
            <person name="Alvarado L."/>
            <person name="Berlin A.M."/>
            <person name="Chapman S.B."/>
            <person name="Dewar J."/>
            <person name="Goldberg J."/>
            <person name="Griggs A."/>
            <person name="Gujja S."/>
            <person name="Hansen M."/>
            <person name="Howarth C."/>
            <person name="Imamovic A."/>
            <person name="Larimer J."/>
            <person name="McCowan C."/>
            <person name="Murphy C."/>
            <person name="Pearson M."/>
            <person name="Priest M."/>
            <person name="Roberts A."/>
            <person name="Saif S."/>
            <person name="Shea T."/>
            <person name="Sykes S."/>
            <person name="Wortman J."/>
            <person name="Nusbaum C."/>
            <person name="Birren B."/>
        </authorList>
    </citation>
    <scope>NUCLEOTIDE SEQUENCE</scope>
    <source>
        <strain evidence="3">CBS 10737</strain>
    </source>
</reference>
<dbReference type="EMBL" id="KI894016">
    <property type="protein sequence ID" value="OCF46579.1"/>
    <property type="molecule type" value="Genomic_DNA"/>
</dbReference>
<reference evidence="2" key="1">
    <citation type="submission" date="2013-07" db="EMBL/GenBank/DDBJ databases">
        <title>The Genome Sequence of Cryptococcus pinus CBS10737.</title>
        <authorList>
            <consortium name="The Broad Institute Genome Sequencing Platform"/>
            <person name="Cuomo C."/>
            <person name="Litvintseva A."/>
            <person name="Chen Y."/>
            <person name="Heitman J."/>
            <person name="Sun S."/>
            <person name="Springer D."/>
            <person name="Dromer F."/>
            <person name="Young S.K."/>
            <person name="Zeng Q."/>
            <person name="Gargeya S."/>
            <person name="Fitzgerald M."/>
            <person name="Abouelleil A."/>
            <person name="Alvarado L."/>
            <person name="Berlin A.M."/>
            <person name="Chapman S.B."/>
            <person name="Dewar J."/>
            <person name="Goldberg J."/>
            <person name="Griggs A."/>
            <person name="Gujja S."/>
            <person name="Hansen M."/>
            <person name="Howarth C."/>
            <person name="Imamovic A."/>
            <person name="Larimer J."/>
            <person name="McCowan C."/>
            <person name="Murphy C."/>
            <person name="Pearson M."/>
            <person name="Priest M."/>
            <person name="Roberts A."/>
            <person name="Saif S."/>
            <person name="Shea T."/>
            <person name="Sykes S."/>
            <person name="Wortman J."/>
            <person name="Nusbaum C."/>
            <person name="Birren B."/>
        </authorList>
    </citation>
    <scope>NUCLEOTIDE SEQUENCE [LARGE SCALE GENOMIC DNA]</scope>
    <source>
        <strain evidence="2">CBS 10737</strain>
    </source>
</reference>
<evidence type="ECO:0000313" key="3">
    <source>
        <dbReference type="EMBL" id="WWC72715.1"/>
    </source>
</evidence>
<dbReference type="EMBL" id="CP144527">
    <property type="protein sequence ID" value="WWC72715.1"/>
    <property type="molecule type" value="Genomic_DNA"/>
</dbReference>
<dbReference type="GeneID" id="30175801"/>
<gene>
    <name evidence="2" type="ORF">I206_07432</name>
    <name evidence="3" type="ORF">I206_106679</name>
</gene>
<accession>A0A1B9HTJ4</accession>
<organism evidence="2">
    <name type="scientific">Kwoniella pini CBS 10737</name>
    <dbReference type="NCBI Taxonomy" id="1296096"/>
    <lineage>
        <taxon>Eukaryota</taxon>
        <taxon>Fungi</taxon>
        <taxon>Dikarya</taxon>
        <taxon>Basidiomycota</taxon>
        <taxon>Agaricomycotina</taxon>
        <taxon>Tremellomycetes</taxon>
        <taxon>Tremellales</taxon>
        <taxon>Cryptococcaceae</taxon>
        <taxon>Kwoniella</taxon>
    </lineage>
</organism>
<evidence type="ECO:0000313" key="2">
    <source>
        <dbReference type="EMBL" id="OCF46579.1"/>
    </source>
</evidence>
<feature type="compositionally biased region" description="Polar residues" evidence="1">
    <location>
        <begin position="107"/>
        <end position="120"/>
    </location>
</feature>
<name>A0A1B9HTJ4_9TREE</name>